<evidence type="ECO:0000313" key="2">
    <source>
        <dbReference type="Proteomes" id="UP000248706"/>
    </source>
</evidence>
<dbReference type="OrthoDB" id="305697at2"/>
<comment type="caution">
    <text evidence="1">The sequence shown here is derived from an EMBL/GenBank/DDBJ whole genome shotgun (WGS) entry which is preliminary data.</text>
</comment>
<keyword evidence="2" id="KW-1185">Reference proteome</keyword>
<proteinExistence type="predicted"/>
<protein>
    <recommendedName>
        <fullName evidence="3">THIF-type NAD/FAD binding fold domain-containing protein</fullName>
    </recommendedName>
</protein>
<dbReference type="GO" id="GO:0008641">
    <property type="term" value="F:ubiquitin-like modifier activating enzyme activity"/>
    <property type="evidence" value="ECO:0007669"/>
    <property type="project" value="InterPro"/>
</dbReference>
<dbReference type="InterPro" id="IPR022291">
    <property type="entry name" value="Bacteriocin_synth_cyclodeHase"/>
</dbReference>
<dbReference type="RefSeq" id="WP_112429029.1">
    <property type="nucleotide sequence ID" value="NZ_MCIF01000002.1"/>
</dbReference>
<evidence type="ECO:0000313" key="1">
    <source>
        <dbReference type="EMBL" id="RAQ95898.1"/>
    </source>
</evidence>
<name>A0A328VDT2_9CHLR</name>
<evidence type="ECO:0008006" key="3">
    <source>
        <dbReference type="Google" id="ProtNLM"/>
    </source>
</evidence>
<dbReference type="Proteomes" id="UP000248706">
    <property type="component" value="Unassembled WGS sequence"/>
</dbReference>
<dbReference type="EMBL" id="MCIF01000002">
    <property type="protein sequence ID" value="RAQ95898.1"/>
    <property type="molecule type" value="Genomic_DNA"/>
</dbReference>
<dbReference type="InterPro" id="IPR035985">
    <property type="entry name" value="Ubiquitin-activating_enz"/>
</dbReference>
<dbReference type="NCBIfam" id="TIGR03882">
    <property type="entry name" value="cyclo_dehyd_2"/>
    <property type="match status" value="1"/>
</dbReference>
<reference evidence="1 2" key="1">
    <citation type="submission" date="2016-08" db="EMBL/GenBank/DDBJ databases">
        <title>Analysis of Carbohydrate Active Enzymes in Thermogemmatispora T81 Reveals Carbohydrate Degradation Ability.</title>
        <authorList>
            <person name="Tomazini A."/>
            <person name="Lal S."/>
            <person name="Stott M."/>
            <person name="Henrissat B."/>
            <person name="Polikarpov I."/>
            <person name="Sparling R."/>
            <person name="Levin D.B."/>
        </authorList>
    </citation>
    <scope>NUCLEOTIDE SEQUENCE [LARGE SCALE GENOMIC DNA]</scope>
    <source>
        <strain evidence="1 2">T81</strain>
    </source>
</reference>
<gene>
    <name evidence="1" type="ORF">A4R35_10155</name>
</gene>
<dbReference type="SUPFAM" id="SSF69572">
    <property type="entry name" value="Activating enzymes of the ubiquitin-like proteins"/>
    <property type="match status" value="1"/>
</dbReference>
<accession>A0A328VDT2</accession>
<dbReference type="Gene3D" id="3.40.50.720">
    <property type="entry name" value="NAD(P)-binding Rossmann-like Domain"/>
    <property type="match status" value="1"/>
</dbReference>
<dbReference type="AlphaFoldDB" id="A0A328VDT2"/>
<organism evidence="1 2">
    <name type="scientific">Thermogemmatispora tikiterensis</name>
    <dbReference type="NCBI Taxonomy" id="1825093"/>
    <lineage>
        <taxon>Bacteria</taxon>
        <taxon>Bacillati</taxon>
        <taxon>Chloroflexota</taxon>
        <taxon>Ktedonobacteria</taxon>
        <taxon>Thermogemmatisporales</taxon>
        <taxon>Thermogemmatisporaceae</taxon>
        <taxon>Thermogemmatispora</taxon>
    </lineage>
</organism>
<sequence length="365" mass="41058">MFETEDCPRLKPHFSLIAHSENIVELRSGVWNPVSVTLKDRSNQGKLLQALRRLDGQTTLKELARELDVPVQDLLQICASLDEFGALERGPTNVLDYYAALLATSLARPSTPQSALRTKQPEPILVLGHGEFAQRVLQELQASLNSPVSLIEEAELLQELSEQDLTEHEDGLASMQTAVRFTRWRDHFLVVALDVIDPILLRNLNVIATELGLRWLHSAIDGPFLLIGPTIIPQRTPCYACFESRVGLNLREHASYVAYKQALVAGKVQPGRPVLLRPLYSLAASLTALETLNNVLTGSAFTAGKVLSLYLPTMEFAFNEILRLPNCRICVPRTERYQKPLYFDTRAYMNQIQLHLEEHPHGRRQ</sequence>